<reference evidence="2 3" key="1">
    <citation type="submission" date="2017-09" db="EMBL/GenBank/DDBJ databases">
        <title>Depth-based differentiation of microbial function through sediment-hosted aquifers and enrichment of novel symbionts in the deep terrestrial subsurface.</title>
        <authorList>
            <person name="Probst A.J."/>
            <person name="Ladd B."/>
            <person name="Jarett J.K."/>
            <person name="Geller-Mcgrath D.E."/>
            <person name="Sieber C.M."/>
            <person name="Emerson J.B."/>
            <person name="Anantharaman K."/>
            <person name="Thomas B.C."/>
            <person name="Malmstrom R."/>
            <person name="Stieglmeier M."/>
            <person name="Klingl A."/>
            <person name="Woyke T."/>
            <person name="Ryan C.M."/>
            <person name="Banfield J.F."/>
        </authorList>
    </citation>
    <scope>NUCLEOTIDE SEQUENCE [LARGE SCALE GENOMIC DNA]</scope>
    <source>
        <strain evidence="2">CG22_combo_CG10-13_8_21_14_all_38_20</strain>
    </source>
</reference>
<keyword evidence="1" id="KW-0472">Membrane</keyword>
<evidence type="ECO:0000256" key="1">
    <source>
        <dbReference type="SAM" id="Phobius"/>
    </source>
</evidence>
<keyword evidence="1" id="KW-1133">Transmembrane helix</keyword>
<proteinExistence type="predicted"/>
<name>A0A2H0BVJ2_9BACT</name>
<dbReference type="AlphaFoldDB" id="A0A2H0BVJ2"/>
<dbReference type="EMBL" id="PCTA01000017">
    <property type="protein sequence ID" value="PIP61702.1"/>
    <property type="molecule type" value="Genomic_DNA"/>
</dbReference>
<protein>
    <submittedName>
        <fullName evidence="2">Uncharacterized protein</fullName>
    </submittedName>
</protein>
<accession>A0A2H0BVJ2</accession>
<organism evidence="2 3">
    <name type="scientific">Candidatus Roizmanbacteria bacterium CG22_combo_CG10-13_8_21_14_all_38_20</name>
    <dbReference type="NCBI Taxonomy" id="1974862"/>
    <lineage>
        <taxon>Bacteria</taxon>
        <taxon>Candidatus Roizmaniibacteriota</taxon>
    </lineage>
</organism>
<comment type="caution">
    <text evidence="2">The sequence shown here is derived from an EMBL/GenBank/DDBJ whole genome shotgun (WGS) entry which is preliminary data.</text>
</comment>
<evidence type="ECO:0000313" key="3">
    <source>
        <dbReference type="Proteomes" id="UP000231246"/>
    </source>
</evidence>
<sequence length="71" mass="8025">MLNLHNKKILAIYKNDRLYQIKNRLKKTSLIVIVVLFLLILDSIITLSTGAPVILNLYSATVGNKAVFLKK</sequence>
<feature type="transmembrane region" description="Helical" evidence="1">
    <location>
        <begin position="30"/>
        <end position="55"/>
    </location>
</feature>
<keyword evidence="1" id="KW-0812">Transmembrane</keyword>
<evidence type="ECO:0000313" key="2">
    <source>
        <dbReference type="EMBL" id="PIP61702.1"/>
    </source>
</evidence>
<dbReference type="Proteomes" id="UP000231246">
    <property type="component" value="Unassembled WGS sequence"/>
</dbReference>
<gene>
    <name evidence="2" type="ORF">COW99_02375</name>
</gene>